<dbReference type="Pfam" id="PF02661">
    <property type="entry name" value="Fic"/>
    <property type="match status" value="1"/>
</dbReference>
<feature type="binding site" evidence="1">
    <location>
        <position position="245"/>
    </location>
    <ligand>
        <name>ATP</name>
        <dbReference type="ChEBI" id="CHEBI:30616"/>
    </ligand>
</feature>
<keyword evidence="1" id="KW-0547">Nucleotide-binding</keyword>
<protein>
    <submittedName>
        <fullName evidence="3">Filamentation induced by cAMP protein Fic</fullName>
    </submittedName>
</protein>
<keyword evidence="1" id="KW-0067">ATP-binding</keyword>
<keyword evidence="4" id="KW-1185">Reference proteome</keyword>
<feature type="binding site" evidence="1">
    <location>
        <begin position="208"/>
        <end position="214"/>
    </location>
    <ligand>
        <name>ATP</name>
        <dbReference type="ChEBI" id="CHEBI:30616"/>
    </ligand>
</feature>
<evidence type="ECO:0000313" key="3">
    <source>
        <dbReference type="EMBL" id="EFI35372.1"/>
    </source>
</evidence>
<dbReference type="GO" id="GO:0005524">
    <property type="term" value="F:ATP binding"/>
    <property type="evidence" value="ECO:0007669"/>
    <property type="project" value="UniProtKB-KW"/>
</dbReference>
<dbReference type="PANTHER" id="PTHR13504:SF38">
    <property type="entry name" value="FIDO DOMAIN-CONTAINING PROTEIN"/>
    <property type="match status" value="1"/>
</dbReference>
<reference evidence="3" key="1">
    <citation type="submission" date="2010-05" db="EMBL/GenBank/DDBJ databases">
        <title>The draft genome of Desulfonatronospira thiodismutans ASO3-1.</title>
        <authorList>
            <consortium name="US DOE Joint Genome Institute (JGI-PGF)"/>
            <person name="Lucas S."/>
            <person name="Copeland A."/>
            <person name="Lapidus A."/>
            <person name="Cheng J.-F."/>
            <person name="Bruce D."/>
            <person name="Goodwin L."/>
            <person name="Pitluck S."/>
            <person name="Chertkov O."/>
            <person name="Brettin T."/>
            <person name="Detter J.C."/>
            <person name="Han C."/>
            <person name="Land M.L."/>
            <person name="Hauser L."/>
            <person name="Kyrpides N."/>
            <person name="Mikhailova N."/>
            <person name="Muyzer G."/>
            <person name="Woyke T."/>
        </authorList>
    </citation>
    <scope>NUCLEOTIDE SEQUENCE [LARGE SCALE GENOMIC DNA]</scope>
    <source>
        <strain evidence="3">ASO3-1</strain>
    </source>
</reference>
<evidence type="ECO:0000259" key="2">
    <source>
        <dbReference type="PROSITE" id="PS51459"/>
    </source>
</evidence>
<dbReference type="Gene3D" id="1.10.3290.10">
    <property type="entry name" value="Fido-like domain"/>
    <property type="match status" value="1"/>
</dbReference>
<dbReference type="SUPFAM" id="SSF140931">
    <property type="entry name" value="Fic-like"/>
    <property type="match status" value="1"/>
</dbReference>
<dbReference type="PIRSF" id="PIRSF038925">
    <property type="entry name" value="AMP-prot_trans"/>
    <property type="match status" value="1"/>
</dbReference>
<feature type="domain" description="Fido" evidence="2">
    <location>
        <begin position="116"/>
        <end position="267"/>
    </location>
</feature>
<dbReference type="InterPro" id="IPR025758">
    <property type="entry name" value="Fic/DOC_N"/>
</dbReference>
<evidence type="ECO:0000256" key="1">
    <source>
        <dbReference type="PIRSR" id="PIRSR038925-1"/>
    </source>
</evidence>
<sequence>MPTPVYYHEGKFPPPELDWARLIPFIGPANAAVARYDGILSAVPNANVLLTPLMTQEAVLSSRIEGTQATFGEVLEYEAEHDRSRFSPERKEDIGEILNYRRAMHAALDMLKELPLCQRVIKRAHEVLLQGMRGTGRSPGEYRKGPNWIGSPGCSIEEATFVPVSAEKLPDAMRIWEEYIHAQAPQDKLVQLALLHAEFEALHPFLDGNGRLGRIFVPLFMAQVGLISSPMFYISAYFEARRDEYYERLLAVSRDNDWTGWSMFFLQAVQAQAEDNLRKAQAILSLYDSLKHRFTQLTHSQYAIHALDWIFQRPIFQSSDFAYKSSIPPATAKRMLTKLKQNDMLVEIQRGGGQRSAVLALPSLLRVAE</sequence>
<dbReference type="AlphaFoldDB" id="D6SL11"/>
<dbReference type="InterPro" id="IPR003812">
    <property type="entry name" value="Fido"/>
</dbReference>
<organism evidence="3 4">
    <name type="scientific">Desulfonatronospira thiodismutans ASO3-1</name>
    <dbReference type="NCBI Taxonomy" id="555779"/>
    <lineage>
        <taxon>Bacteria</taxon>
        <taxon>Pseudomonadati</taxon>
        <taxon>Thermodesulfobacteriota</taxon>
        <taxon>Desulfovibrionia</taxon>
        <taxon>Desulfovibrionales</taxon>
        <taxon>Desulfonatronovibrionaceae</taxon>
        <taxon>Desulfonatronospira</taxon>
    </lineage>
</organism>
<dbReference type="OrthoDB" id="9813719at2"/>
<comment type="caution">
    <text evidence="3">The sequence shown here is derived from an EMBL/GenBank/DDBJ whole genome shotgun (WGS) entry which is preliminary data.</text>
</comment>
<dbReference type="Proteomes" id="UP000005496">
    <property type="component" value="Unassembled WGS sequence"/>
</dbReference>
<proteinExistence type="predicted"/>
<dbReference type="EMBL" id="ACJN02000001">
    <property type="protein sequence ID" value="EFI35372.1"/>
    <property type="molecule type" value="Genomic_DNA"/>
</dbReference>
<dbReference type="InterPro" id="IPR036597">
    <property type="entry name" value="Fido-like_dom_sf"/>
</dbReference>
<dbReference type="InterPro" id="IPR026287">
    <property type="entry name" value="SoFic-like"/>
</dbReference>
<feature type="binding site" evidence="1">
    <location>
        <position position="203"/>
    </location>
    <ligand>
        <name>ATP</name>
        <dbReference type="ChEBI" id="CHEBI:30616"/>
    </ligand>
</feature>
<evidence type="ECO:0000313" key="4">
    <source>
        <dbReference type="Proteomes" id="UP000005496"/>
    </source>
</evidence>
<dbReference type="PANTHER" id="PTHR13504">
    <property type="entry name" value="FIDO DOMAIN-CONTAINING PROTEIN DDB_G0283145"/>
    <property type="match status" value="1"/>
</dbReference>
<feature type="binding site" evidence="1">
    <location>
        <position position="65"/>
    </location>
    <ligand>
        <name>ATP</name>
        <dbReference type="ChEBI" id="CHEBI:30616"/>
    </ligand>
</feature>
<dbReference type="RefSeq" id="WP_008868504.1">
    <property type="nucleotide sequence ID" value="NZ_ACJN02000001.1"/>
</dbReference>
<accession>D6SL11</accession>
<dbReference type="eggNOG" id="COG3177">
    <property type="taxonomic scope" value="Bacteria"/>
</dbReference>
<gene>
    <name evidence="3" type="ORF">Dthio_PD2787</name>
</gene>
<dbReference type="InterPro" id="IPR040198">
    <property type="entry name" value="Fido_containing"/>
</dbReference>
<dbReference type="Pfam" id="PF13784">
    <property type="entry name" value="Fic_N"/>
    <property type="match status" value="1"/>
</dbReference>
<name>D6SL11_9BACT</name>
<dbReference type="PROSITE" id="PS51459">
    <property type="entry name" value="FIDO"/>
    <property type="match status" value="1"/>
</dbReference>